<dbReference type="InterPro" id="IPR000182">
    <property type="entry name" value="GNAT_dom"/>
</dbReference>
<protein>
    <submittedName>
        <fullName evidence="2">N-acetyltransferase</fullName>
    </submittedName>
</protein>
<keyword evidence="3" id="KW-1185">Reference proteome</keyword>
<dbReference type="GO" id="GO:0016747">
    <property type="term" value="F:acyltransferase activity, transferring groups other than amino-acyl groups"/>
    <property type="evidence" value="ECO:0007669"/>
    <property type="project" value="InterPro"/>
</dbReference>
<dbReference type="SUPFAM" id="SSF55729">
    <property type="entry name" value="Acyl-CoA N-acyltransferases (Nat)"/>
    <property type="match status" value="1"/>
</dbReference>
<evidence type="ECO:0000313" key="3">
    <source>
        <dbReference type="Proteomes" id="UP000282028"/>
    </source>
</evidence>
<dbReference type="PANTHER" id="PTHR43415:SF3">
    <property type="entry name" value="GNAT-FAMILY ACETYLTRANSFERASE"/>
    <property type="match status" value="1"/>
</dbReference>
<dbReference type="RefSeq" id="WP_122910164.1">
    <property type="nucleotide sequence ID" value="NZ_CBCSBE010000010.1"/>
</dbReference>
<dbReference type="PROSITE" id="PS51186">
    <property type="entry name" value="GNAT"/>
    <property type="match status" value="1"/>
</dbReference>
<gene>
    <name evidence="2" type="ORF">EDM52_17085</name>
</gene>
<feature type="domain" description="N-acetyltransferase" evidence="1">
    <location>
        <begin position="12"/>
        <end position="170"/>
    </location>
</feature>
<reference evidence="2 3" key="1">
    <citation type="submission" date="2018-10" db="EMBL/GenBank/DDBJ databases">
        <title>Phylogenomics of Brevibacillus.</title>
        <authorList>
            <person name="Dunlap C."/>
        </authorList>
    </citation>
    <scope>NUCLEOTIDE SEQUENCE [LARGE SCALE GENOMIC DNA]</scope>
    <source>
        <strain evidence="2 3">JCM 12215</strain>
    </source>
</reference>
<dbReference type="Gene3D" id="3.40.630.30">
    <property type="match status" value="1"/>
</dbReference>
<dbReference type="Pfam" id="PF13302">
    <property type="entry name" value="Acetyltransf_3"/>
    <property type="match status" value="1"/>
</dbReference>
<organism evidence="2 3">
    <name type="scientific">Brevibacillus invocatus</name>
    <dbReference type="NCBI Taxonomy" id="173959"/>
    <lineage>
        <taxon>Bacteria</taxon>
        <taxon>Bacillati</taxon>
        <taxon>Bacillota</taxon>
        <taxon>Bacilli</taxon>
        <taxon>Bacillales</taxon>
        <taxon>Paenibacillaceae</taxon>
        <taxon>Brevibacillus</taxon>
    </lineage>
</organism>
<dbReference type="EMBL" id="RHHR01000034">
    <property type="protein sequence ID" value="RNB70281.1"/>
    <property type="molecule type" value="Genomic_DNA"/>
</dbReference>
<dbReference type="InterPro" id="IPR016181">
    <property type="entry name" value="Acyl_CoA_acyltransferase"/>
</dbReference>
<name>A0A3M8C3R4_9BACL</name>
<sequence length="175" mass="20072">MPTPFPSASNRLYFVPVTPDDFSELLGLYNSNPDYMEYAFGNRTVTLETVEQDHKDNLAFPDSYSVMLREQCSDALVGISQFILRNPRDEQAWLGLIMLDHHYQGKGYAREFLDILIDWYAENGYSSLHLAVLEKNQVVIPIYEKLGFSVYEERVTPKLGRVICMKYEIGTGGEI</sequence>
<dbReference type="Proteomes" id="UP000282028">
    <property type="component" value="Unassembled WGS sequence"/>
</dbReference>
<dbReference type="CDD" id="cd04301">
    <property type="entry name" value="NAT_SF"/>
    <property type="match status" value="1"/>
</dbReference>
<dbReference type="OrthoDB" id="9782266at2"/>
<keyword evidence="2" id="KW-0808">Transferase</keyword>
<evidence type="ECO:0000259" key="1">
    <source>
        <dbReference type="PROSITE" id="PS51186"/>
    </source>
</evidence>
<proteinExistence type="predicted"/>
<accession>A0A3M8C3R4</accession>
<dbReference type="PANTHER" id="PTHR43415">
    <property type="entry name" value="SPERMIDINE N(1)-ACETYLTRANSFERASE"/>
    <property type="match status" value="1"/>
</dbReference>
<evidence type="ECO:0000313" key="2">
    <source>
        <dbReference type="EMBL" id="RNB70281.1"/>
    </source>
</evidence>
<dbReference type="AlphaFoldDB" id="A0A3M8C3R4"/>
<comment type="caution">
    <text evidence="2">The sequence shown here is derived from an EMBL/GenBank/DDBJ whole genome shotgun (WGS) entry which is preliminary data.</text>
</comment>